<accession>M8D598</accession>
<evidence type="ECO:0000256" key="1">
    <source>
        <dbReference type="SAM" id="MobiDB-lite"/>
    </source>
</evidence>
<feature type="region of interest" description="Disordered" evidence="1">
    <location>
        <begin position="41"/>
        <end position="60"/>
    </location>
</feature>
<sequence length="60" mass="6728">MGILDPCDMGECYLDGGHSVSHVFEANGIWEYEIEKGFRANSEPKEEEVKANSIQKVPDK</sequence>
<dbReference type="AlphaFoldDB" id="M8D598"/>
<name>M8D598_AEGTA</name>
<evidence type="ECO:0000313" key="2">
    <source>
        <dbReference type="EnsemblPlants" id="EMT31526"/>
    </source>
</evidence>
<feature type="compositionally biased region" description="Basic and acidic residues" evidence="1">
    <location>
        <begin position="41"/>
        <end position="50"/>
    </location>
</feature>
<organism evidence="2">
    <name type="scientific">Aegilops tauschii</name>
    <name type="common">Tausch's goatgrass</name>
    <name type="synonym">Aegilops squarrosa</name>
    <dbReference type="NCBI Taxonomy" id="37682"/>
    <lineage>
        <taxon>Eukaryota</taxon>
        <taxon>Viridiplantae</taxon>
        <taxon>Streptophyta</taxon>
        <taxon>Embryophyta</taxon>
        <taxon>Tracheophyta</taxon>
        <taxon>Spermatophyta</taxon>
        <taxon>Magnoliopsida</taxon>
        <taxon>Liliopsida</taxon>
        <taxon>Poales</taxon>
        <taxon>Poaceae</taxon>
        <taxon>BOP clade</taxon>
        <taxon>Pooideae</taxon>
        <taxon>Triticodae</taxon>
        <taxon>Triticeae</taxon>
        <taxon>Triticinae</taxon>
        <taxon>Aegilops</taxon>
    </lineage>
</organism>
<proteinExistence type="predicted"/>
<dbReference type="EnsemblPlants" id="EMT31526">
    <property type="protein sequence ID" value="EMT31526"/>
    <property type="gene ID" value="F775_24018"/>
</dbReference>
<reference evidence="2" key="1">
    <citation type="submission" date="2015-06" db="UniProtKB">
        <authorList>
            <consortium name="EnsemblPlants"/>
        </authorList>
    </citation>
    <scope>IDENTIFICATION</scope>
</reference>
<protein>
    <submittedName>
        <fullName evidence="2">Uncharacterized protein</fullName>
    </submittedName>
</protein>